<dbReference type="PRINTS" id="PR00061">
    <property type="entry name" value="RIBOSOMALL19"/>
</dbReference>
<dbReference type="GO" id="GO:0006412">
    <property type="term" value="P:translation"/>
    <property type="evidence" value="ECO:0007669"/>
    <property type="project" value="UniProtKB-UniRule"/>
</dbReference>
<dbReference type="Pfam" id="PF01245">
    <property type="entry name" value="Ribosomal_L19"/>
    <property type="match status" value="1"/>
</dbReference>
<dbReference type="InterPro" id="IPR018257">
    <property type="entry name" value="Ribosomal_bL19_CS"/>
</dbReference>
<dbReference type="GO" id="GO:0009507">
    <property type="term" value="C:chloroplast"/>
    <property type="evidence" value="ECO:0007669"/>
    <property type="project" value="UniProtKB-SubCell"/>
</dbReference>
<dbReference type="SUPFAM" id="SSF50104">
    <property type="entry name" value="Translation proteins SH3-like domain"/>
    <property type="match status" value="1"/>
</dbReference>
<evidence type="ECO:0000313" key="5">
    <source>
        <dbReference type="EMBL" id="ARW68378.1"/>
    </source>
</evidence>
<dbReference type="EMBL" id="MF101451">
    <property type="protein sequence ID" value="ARW68378.1"/>
    <property type="molecule type" value="Genomic_DNA"/>
</dbReference>
<organism evidence="5">
    <name type="scientific">Chondria sp.</name>
    <name type="common">in: red algae</name>
    <dbReference type="NCBI Taxonomy" id="1982705"/>
    <lineage>
        <taxon>Eukaryota</taxon>
        <taxon>Rhodophyta</taxon>
        <taxon>Florideophyceae</taxon>
        <taxon>Rhodymeniophycidae</taxon>
        <taxon>Ceramiales</taxon>
        <taxon>Rhodomelaceae</taxon>
        <taxon>Chondrieae</taxon>
        <taxon>Chondria</taxon>
    </lineage>
</organism>
<gene>
    <name evidence="4 5" type="primary">rpl19</name>
</gene>
<proteinExistence type="inferred from homology"/>
<dbReference type="GO" id="GO:0003735">
    <property type="term" value="F:structural constituent of ribosome"/>
    <property type="evidence" value="ECO:0007669"/>
    <property type="project" value="InterPro"/>
</dbReference>
<dbReference type="AlphaFoldDB" id="A0A1Z1MQN8"/>
<dbReference type="HAMAP" id="MF_00402">
    <property type="entry name" value="Ribosomal_bL19"/>
    <property type="match status" value="1"/>
</dbReference>
<dbReference type="PANTHER" id="PTHR15680:SF9">
    <property type="entry name" value="LARGE RIBOSOMAL SUBUNIT PROTEIN BL19M"/>
    <property type="match status" value="1"/>
</dbReference>
<keyword evidence="5" id="KW-0150">Chloroplast</keyword>
<keyword evidence="5" id="KW-0934">Plastid</keyword>
<reference evidence="5" key="1">
    <citation type="journal article" date="2017" name="J. Phycol.">
        <title>Analysis of chloroplast genomes and a supermatrix inform reclassification of the Rhodomelaceae (Rhodophyta).</title>
        <authorList>
            <person name="Diaz-Tapia P."/>
            <person name="Maggs C.A."/>
            <person name="West J.A."/>
            <person name="Verbruggen H."/>
        </authorList>
    </citation>
    <scope>NUCLEOTIDE SEQUENCE</scope>
    <source>
        <strain evidence="5">PD1582</strain>
    </source>
</reference>
<keyword evidence="2 4" id="KW-0689">Ribosomal protein</keyword>
<dbReference type="InterPro" id="IPR008991">
    <property type="entry name" value="Translation_prot_SH3-like_sf"/>
</dbReference>
<evidence type="ECO:0000256" key="4">
    <source>
        <dbReference type="HAMAP-Rule" id="MF_00402"/>
    </source>
</evidence>
<dbReference type="PANTHER" id="PTHR15680">
    <property type="entry name" value="RIBOSOMAL PROTEIN L19"/>
    <property type="match status" value="1"/>
</dbReference>
<dbReference type="PROSITE" id="PS01015">
    <property type="entry name" value="RIBOSOMAL_L19"/>
    <property type="match status" value="1"/>
</dbReference>
<keyword evidence="3 4" id="KW-0687">Ribonucleoprotein</keyword>
<protein>
    <recommendedName>
        <fullName evidence="4">Large ribosomal subunit protein bL19c</fullName>
    </recommendedName>
</protein>
<accession>A0A1Z1MQN8</accession>
<dbReference type="InterPro" id="IPR038657">
    <property type="entry name" value="Ribosomal_bL19_sf"/>
</dbReference>
<dbReference type="GO" id="GO:0005762">
    <property type="term" value="C:mitochondrial large ribosomal subunit"/>
    <property type="evidence" value="ECO:0007669"/>
    <property type="project" value="TreeGrafter"/>
</dbReference>
<dbReference type="InterPro" id="IPR001857">
    <property type="entry name" value="Ribosomal_bL19"/>
</dbReference>
<dbReference type="PIRSF" id="PIRSF002191">
    <property type="entry name" value="Ribosomal_L19"/>
    <property type="match status" value="1"/>
</dbReference>
<comment type="similarity">
    <text evidence="1 4">Belongs to the bacterial ribosomal protein bL19 family.</text>
</comment>
<evidence type="ECO:0000256" key="1">
    <source>
        <dbReference type="ARBA" id="ARBA00005781"/>
    </source>
</evidence>
<name>A0A1Z1MQN8_9FLOR</name>
<dbReference type="NCBIfam" id="TIGR01024">
    <property type="entry name" value="rplS_bact"/>
    <property type="match status" value="1"/>
</dbReference>
<evidence type="ECO:0000256" key="3">
    <source>
        <dbReference type="ARBA" id="ARBA00023274"/>
    </source>
</evidence>
<sequence length="127" mass="15013">MIKNHTNYCSLIHEIEKSYIKHEMPKIEIGDNIKIKKIIQEGNKERIQLSEGVVISQKKGYLNYTITIRKTIQNIGVERVYLVHSPQIVNIEITKKSKVRRSKLYYLRKRSGKATKLKQRLKNIQHQ</sequence>
<evidence type="ECO:0000256" key="2">
    <source>
        <dbReference type="ARBA" id="ARBA00022980"/>
    </source>
</evidence>
<comment type="subcellular location">
    <subcellularLocation>
        <location evidence="4">Plastid</location>
        <location evidence="4">Chloroplast</location>
    </subcellularLocation>
</comment>
<geneLocation type="chloroplast" evidence="5"/>
<dbReference type="Gene3D" id="2.30.30.790">
    <property type="match status" value="1"/>
</dbReference>